<accession>A0A6S7KU14</accession>
<reference evidence="2" key="1">
    <citation type="submission" date="2020-04" db="EMBL/GenBank/DDBJ databases">
        <authorList>
            <person name="Alioto T."/>
            <person name="Alioto T."/>
            <person name="Gomez Garrido J."/>
        </authorList>
    </citation>
    <scope>NUCLEOTIDE SEQUENCE</scope>
    <source>
        <strain evidence="2">A484AB</strain>
    </source>
</reference>
<sequence>MANKNDAEFNTEVINAVALKLPSFFTKRPAIWFAHAEGAFHLRNITDDCTKYHHIVQALPEEVSDEVADILEDPPEKGEMFQTLKSRLVEAFQLTSYQRAELLLSLPGLGDKRPSKLMTEMIMLLPKGEQPGSLFRQIFLRQLPEDIRTQLVGLDIADNRQLAIKADALMATRSHAVQAIEVDAIRRSSRTDKPRKDNKDGLCFYHRKFANDAKKCVLPCSFPGNALAGRN</sequence>
<feature type="domain" description="DUF7041" evidence="1">
    <location>
        <begin position="21"/>
        <end position="101"/>
    </location>
</feature>
<proteinExistence type="predicted"/>
<dbReference type="PANTHER" id="PTHR33327:SF3">
    <property type="entry name" value="RNA-DIRECTED DNA POLYMERASE"/>
    <property type="match status" value="1"/>
</dbReference>
<organism evidence="2 3">
    <name type="scientific">Paramuricea clavata</name>
    <name type="common">Red gorgonian</name>
    <name type="synonym">Violescent sea-whip</name>
    <dbReference type="NCBI Taxonomy" id="317549"/>
    <lineage>
        <taxon>Eukaryota</taxon>
        <taxon>Metazoa</taxon>
        <taxon>Cnidaria</taxon>
        <taxon>Anthozoa</taxon>
        <taxon>Octocorallia</taxon>
        <taxon>Malacalcyonacea</taxon>
        <taxon>Plexauridae</taxon>
        <taxon>Paramuricea</taxon>
    </lineage>
</organism>
<evidence type="ECO:0000259" key="1">
    <source>
        <dbReference type="Pfam" id="PF23055"/>
    </source>
</evidence>
<dbReference type="PANTHER" id="PTHR33327">
    <property type="entry name" value="ENDONUCLEASE"/>
    <property type="match status" value="1"/>
</dbReference>
<evidence type="ECO:0000313" key="2">
    <source>
        <dbReference type="EMBL" id="CAB4045610.1"/>
    </source>
</evidence>
<comment type="caution">
    <text evidence="2">The sequence shown here is derived from an EMBL/GenBank/DDBJ whole genome shotgun (WGS) entry which is preliminary data.</text>
</comment>
<dbReference type="Proteomes" id="UP001152795">
    <property type="component" value="Unassembled WGS sequence"/>
</dbReference>
<dbReference type="InterPro" id="IPR055469">
    <property type="entry name" value="DUF7041"/>
</dbReference>
<protein>
    <recommendedName>
        <fullName evidence="1">DUF7041 domain-containing protein</fullName>
    </recommendedName>
</protein>
<gene>
    <name evidence="2" type="ORF">PACLA_8A073396</name>
</gene>
<dbReference type="AlphaFoldDB" id="A0A6S7KU14"/>
<dbReference type="EMBL" id="CACRXK020040594">
    <property type="protein sequence ID" value="CAB4045610.1"/>
    <property type="molecule type" value="Genomic_DNA"/>
</dbReference>
<dbReference type="Pfam" id="PF23055">
    <property type="entry name" value="DUF7041"/>
    <property type="match status" value="1"/>
</dbReference>
<name>A0A6S7KU14_PARCT</name>
<keyword evidence="3" id="KW-1185">Reference proteome</keyword>
<dbReference type="OrthoDB" id="10048650at2759"/>
<evidence type="ECO:0000313" key="3">
    <source>
        <dbReference type="Proteomes" id="UP001152795"/>
    </source>
</evidence>